<organism evidence="2 4">
    <name type="scientific">Actinia tenebrosa</name>
    <name type="common">Australian red waratah sea anemone</name>
    <dbReference type="NCBI Taxonomy" id="6105"/>
    <lineage>
        <taxon>Eukaryota</taxon>
        <taxon>Metazoa</taxon>
        <taxon>Cnidaria</taxon>
        <taxon>Anthozoa</taxon>
        <taxon>Hexacorallia</taxon>
        <taxon>Actiniaria</taxon>
        <taxon>Actiniidae</taxon>
        <taxon>Actinia</taxon>
    </lineage>
</organism>
<keyword evidence="2" id="KW-1185">Reference proteome</keyword>
<keyword evidence="1" id="KW-1133">Transmembrane helix</keyword>
<sequence length="108" mass="11883">MAAFDESVDILAIAFVVLAVLILLVAVLAAYVLLRRAKKKSIGTGSSYKLDHMYDGDYEASMYGSNPKIIVTKSIAQSDNENVYQVETNGQSREVISSYQNAAYERPL</sequence>
<dbReference type="KEGG" id="aten:116286377"/>
<protein>
    <submittedName>
        <fullName evidence="3 4">Uncharacterized protein LOC116286377</fullName>
    </submittedName>
</protein>
<dbReference type="OrthoDB" id="10466037at2759"/>
<evidence type="ECO:0000256" key="1">
    <source>
        <dbReference type="SAM" id="Phobius"/>
    </source>
</evidence>
<gene>
    <name evidence="3 4" type="primary">LOC116286377</name>
</gene>
<dbReference type="GeneID" id="116286377"/>
<reference evidence="3 4" key="1">
    <citation type="submission" date="2025-04" db="UniProtKB">
        <authorList>
            <consortium name="RefSeq"/>
        </authorList>
    </citation>
    <scope>IDENTIFICATION</scope>
    <source>
        <tissue evidence="3 4">Tentacle</tissue>
    </source>
</reference>
<evidence type="ECO:0000313" key="2">
    <source>
        <dbReference type="Proteomes" id="UP000515163"/>
    </source>
</evidence>
<dbReference type="RefSeq" id="XP_031548744.1">
    <property type="nucleotide sequence ID" value="XM_031692884.1"/>
</dbReference>
<proteinExistence type="predicted"/>
<accession>A0A6P8H8J3</accession>
<dbReference type="AlphaFoldDB" id="A0A6P8H8J3"/>
<keyword evidence="1" id="KW-0812">Transmembrane</keyword>
<name>A0A6P8H8J3_ACTTE</name>
<keyword evidence="1" id="KW-0472">Membrane</keyword>
<feature type="transmembrane region" description="Helical" evidence="1">
    <location>
        <begin position="12"/>
        <end position="34"/>
    </location>
</feature>
<dbReference type="RefSeq" id="XP_031548745.1">
    <property type="nucleotide sequence ID" value="XM_031692885.1"/>
</dbReference>
<dbReference type="Proteomes" id="UP000515163">
    <property type="component" value="Unplaced"/>
</dbReference>
<evidence type="ECO:0000313" key="4">
    <source>
        <dbReference type="RefSeq" id="XP_031548745.1"/>
    </source>
</evidence>
<evidence type="ECO:0000313" key="3">
    <source>
        <dbReference type="RefSeq" id="XP_031548744.1"/>
    </source>
</evidence>